<reference evidence="7" key="1">
    <citation type="submission" date="2019-03" db="EMBL/GenBank/DDBJ databases">
        <title>Lake Tanganyika Metagenome-Assembled Genomes (MAGs).</title>
        <authorList>
            <person name="Tran P."/>
        </authorList>
    </citation>
    <scope>NUCLEOTIDE SEQUENCE</scope>
    <source>
        <strain evidence="7">K_DeepCast_65m_m2_066</strain>
    </source>
</reference>
<dbReference type="SUPFAM" id="SSF52540">
    <property type="entry name" value="P-loop containing nucleoside triphosphate hydrolases"/>
    <property type="match status" value="1"/>
</dbReference>
<evidence type="ECO:0000256" key="2">
    <source>
        <dbReference type="ARBA" id="ARBA00005417"/>
    </source>
</evidence>
<keyword evidence="7" id="KW-0547">Nucleotide-binding</keyword>
<keyword evidence="5" id="KW-0472">Membrane</keyword>
<dbReference type="GO" id="GO:0016020">
    <property type="term" value="C:membrane"/>
    <property type="evidence" value="ECO:0007669"/>
    <property type="project" value="UniProtKB-SubCell"/>
</dbReference>
<gene>
    <name evidence="7" type="ORF">FJZ47_01990</name>
</gene>
<proteinExistence type="inferred from homology"/>
<dbReference type="AlphaFoldDB" id="A0A937VZ57"/>
<evidence type="ECO:0000313" key="8">
    <source>
        <dbReference type="Proteomes" id="UP000712673"/>
    </source>
</evidence>
<dbReference type="GO" id="GO:0005524">
    <property type="term" value="F:ATP binding"/>
    <property type="evidence" value="ECO:0007669"/>
    <property type="project" value="UniProtKB-KW"/>
</dbReference>
<keyword evidence="4" id="KW-1003">Cell membrane</keyword>
<evidence type="ECO:0000256" key="5">
    <source>
        <dbReference type="ARBA" id="ARBA00023136"/>
    </source>
</evidence>
<accession>A0A937VZ57</accession>
<keyword evidence="3" id="KW-0813">Transport</keyword>
<dbReference type="Pfam" id="PF00005">
    <property type="entry name" value="ABC_tran"/>
    <property type="match status" value="1"/>
</dbReference>
<dbReference type="Gene3D" id="3.40.50.300">
    <property type="entry name" value="P-loop containing nucleotide triphosphate hydrolases"/>
    <property type="match status" value="1"/>
</dbReference>
<feature type="domain" description="ABC transporter" evidence="6">
    <location>
        <begin position="28"/>
        <end position="99"/>
    </location>
</feature>
<evidence type="ECO:0000313" key="7">
    <source>
        <dbReference type="EMBL" id="MBM3222564.1"/>
    </source>
</evidence>
<dbReference type="EMBL" id="VGLS01000031">
    <property type="protein sequence ID" value="MBM3222564.1"/>
    <property type="molecule type" value="Genomic_DNA"/>
</dbReference>
<dbReference type="PANTHER" id="PTHR43297:SF2">
    <property type="entry name" value="DIPEPTIDE TRANSPORT ATP-BINDING PROTEIN DPPD"/>
    <property type="match status" value="1"/>
</dbReference>
<feature type="non-terminal residue" evidence="7">
    <location>
        <position position="100"/>
    </location>
</feature>
<dbReference type="InterPro" id="IPR050388">
    <property type="entry name" value="ABC_Ni/Peptide_Import"/>
</dbReference>
<dbReference type="Proteomes" id="UP000712673">
    <property type="component" value="Unassembled WGS sequence"/>
</dbReference>
<comment type="caution">
    <text evidence="7">The sequence shown here is derived from an EMBL/GenBank/DDBJ whole genome shotgun (WGS) entry which is preliminary data.</text>
</comment>
<name>A0A937VZ57_UNCTE</name>
<evidence type="ECO:0000256" key="4">
    <source>
        <dbReference type="ARBA" id="ARBA00022475"/>
    </source>
</evidence>
<dbReference type="InterPro" id="IPR003439">
    <property type="entry name" value="ABC_transporter-like_ATP-bd"/>
</dbReference>
<evidence type="ECO:0000256" key="1">
    <source>
        <dbReference type="ARBA" id="ARBA00004370"/>
    </source>
</evidence>
<comment type="subcellular location">
    <subcellularLocation>
        <location evidence="1">Membrane</location>
    </subcellularLocation>
</comment>
<evidence type="ECO:0000259" key="6">
    <source>
        <dbReference type="Pfam" id="PF00005"/>
    </source>
</evidence>
<comment type="similarity">
    <text evidence="2">Belongs to the ABC transporter superfamily.</text>
</comment>
<keyword evidence="7" id="KW-0067">ATP-binding</keyword>
<protein>
    <submittedName>
        <fullName evidence="7">ABC transporter ATP-binding protein</fullName>
    </submittedName>
</protein>
<dbReference type="PANTHER" id="PTHR43297">
    <property type="entry name" value="OLIGOPEPTIDE TRANSPORT ATP-BINDING PROTEIN APPD"/>
    <property type="match status" value="1"/>
</dbReference>
<evidence type="ECO:0000256" key="3">
    <source>
        <dbReference type="ARBA" id="ARBA00022448"/>
    </source>
</evidence>
<organism evidence="7 8">
    <name type="scientific">Tectimicrobiota bacterium</name>
    <dbReference type="NCBI Taxonomy" id="2528274"/>
    <lineage>
        <taxon>Bacteria</taxon>
        <taxon>Pseudomonadati</taxon>
        <taxon>Nitrospinota/Tectimicrobiota group</taxon>
        <taxon>Candidatus Tectimicrobiota</taxon>
    </lineage>
</organism>
<dbReference type="GO" id="GO:0016887">
    <property type="term" value="F:ATP hydrolysis activity"/>
    <property type="evidence" value="ECO:0007669"/>
    <property type="project" value="InterPro"/>
</dbReference>
<dbReference type="InterPro" id="IPR027417">
    <property type="entry name" value="P-loop_NTPase"/>
</dbReference>
<sequence length="100" mass="10752">MPDTAPLLVVEDLRTHFYTRRGVVKAVDGVSFTLQAGETLALVGESGSGKSMTCLSLVRLVPEPAGRIVGGTVLWQGEDLLQKSAAEMRRIRGKQIAMVL</sequence>